<dbReference type="InterPro" id="IPR027379">
    <property type="entry name" value="CLS_N"/>
</dbReference>
<sequence>MSVLPISEVLPDSLPEWAVWLVVAVGVLVGLVVAAVIANDRRPSAALGWVLAVVLIPYLGLLAFLLIGSPKLPRARREKQRRFDELVLERTTAQRPVHLTPEHEQLPVLRTIHAMNRRLGAMPVLSGNTADLLEDYVGSLWAMTAEVEAAQHSVHAEFYILALDETTEPFFAALERAAARGVVVRVLFDHLASLRVKGYRAMVRRLQSSGVLWRRMLPVFPTTPEPLRIDLRNHRKLLVVDGAVAFTGSQNVVDAAYGKRSNRRKGRRWVDVMARFEGPVVTALDAVFVADWFSETGELLDDRLRTDVPPAPDARRALQAQVVPSGPGYEQENNLRLFVSLLHAAQERAVVVSPYFVPDESLLLAMRSAAERGLDVQLFVSERGDQALVHHAQRSYYDALLRSGVRIFMYPPPFVLHAKTLSVDDEIGVIGSSNLDMRSFELNLEVTVLVRGADFSRQLRSVEDLYRSRSRELTSAEWGRRDLVARTADGLARLASALV</sequence>
<evidence type="ECO:0000256" key="11">
    <source>
        <dbReference type="ARBA" id="ARBA00023264"/>
    </source>
</evidence>
<evidence type="ECO:0000313" key="16">
    <source>
        <dbReference type="Proteomes" id="UP000245469"/>
    </source>
</evidence>
<feature type="transmembrane region" description="Helical" evidence="13">
    <location>
        <begin position="17"/>
        <end position="38"/>
    </location>
</feature>
<keyword evidence="7 13" id="KW-1133">Transmembrane helix</keyword>
<keyword evidence="3" id="KW-0444">Lipid biosynthesis</keyword>
<dbReference type="GO" id="GO:0005886">
    <property type="term" value="C:plasma membrane"/>
    <property type="evidence" value="ECO:0007669"/>
    <property type="project" value="UniProtKB-SubCell"/>
</dbReference>
<evidence type="ECO:0000256" key="12">
    <source>
        <dbReference type="NCBIfam" id="TIGR04265"/>
    </source>
</evidence>
<dbReference type="SMART" id="SM00155">
    <property type="entry name" value="PLDc"/>
    <property type="match status" value="2"/>
</dbReference>
<accession>A0A316A9H3</accession>
<dbReference type="PANTHER" id="PTHR21248:SF22">
    <property type="entry name" value="PHOSPHOLIPASE D"/>
    <property type="match status" value="1"/>
</dbReference>
<evidence type="ECO:0000256" key="6">
    <source>
        <dbReference type="ARBA" id="ARBA00022737"/>
    </source>
</evidence>
<proteinExistence type="predicted"/>
<comment type="subcellular location">
    <subcellularLocation>
        <location evidence="1">Cell membrane</location>
        <topology evidence="1">Multi-pass membrane protein</topology>
    </subcellularLocation>
</comment>
<dbReference type="Pfam" id="PF13396">
    <property type="entry name" value="PLDc_N"/>
    <property type="match status" value="1"/>
</dbReference>
<keyword evidence="11" id="KW-1208">Phospholipid metabolism</keyword>
<protein>
    <recommendedName>
        <fullName evidence="12">Cardiolipin synthase</fullName>
        <ecNumber evidence="12">2.7.8.-</ecNumber>
    </recommendedName>
</protein>
<dbReference type="InterPro" id="IPR001736">
    <property type="entry name" value="PLipase_D/transphosphatidylase"/>
</dbReference>
<feature type="transmembrane region" description="Helical" evidence="13">
    <location>
        <begin position="45"/>
        <end position="67"/>
    </location>
</feature>
<dbReference type="EC" id="2.7.8.-" evidence="12"/>
<dbReference type="CDD" id="cd09158">
    <property type="entry name" value="PLDc_EcCLS_like_2"/>
    <property type="match status" value="1"/>
</dbReference>
<feature type="domain" description="PLD phosphodiesterase" evidence="14">
    <location>
        <begin position="412"/>
        <end position="439"/>
    </location>
</feature>
<evidence type="ECO:0000256" key="3">
    <source>
        <dbReference type="ARBA" id="ARBA00022516"/>
    </source>
</evidence>
<evidence type="ECO:0000256" key="4">
    <source>
        <dbReference type="ARBA" id="ARBA00022679"/>
    </source>
</evidence>
<dbReference type="GO" id="GO:0008808">
    <property type="term" value="F:cardiolipin synthase activity"/>
    <property type="evidence" value="ECO:0007669"/>
    <property type="project" value="UniProtKB-UniRule"/>
</dbReference>
<dbReference type="GO" id="GO:0032049">
    <property type="term" value="P:cardiolipin biosynthetic process"/>
    <property type="evidence" value="ECO:0007669"/>
    <property type="project" value="UniProtKB-UniRule"/>
</dbReference>
<dbReference type="Gene3D" id="3.30.870.10">
    <property type="entry name" value="Endonuclease Chain A"/>
    <property type="match status" value="2"/>
</dbReference>
<evidence type="ECO:0000256" key="7">
    <source>
        <dbReference type="ARBA" id="ARBA00022989"/>
    </source>
</evidence>
<gene>
    <name evidence="15" type="ORF">BXY45_11091</name>
</gene>
<dbReference type="AlphaFoldDB" id="A0A316A9H3"/>
<keyword evidence="2" id="KW-1003">Cell membrane</keyword>
<dbReference type="Pfam" id="PF13091">
    <property type="entry name" value="PLDc_2"/>
    <property type="match status" value="2"/>
</dbReference>
<evidence type="ECO:0000256" key="9">
    <source>
        <dbReference type="ARBA" id="ARBA00023136"/>
    </source>
</evidence>
<evidence type="ECO:0000259" key="14">
    <source>
        <dbReference type="PROSITE" id="PS50035"/>
    </source>
</evidence>
<evidence type="ECO:0000256" key="2">
    <source>
        <dbReference type="ARBA" id="ARBA00022475"/>
    </source>
</evidence>
<evidence type="ECO:0000256" key="5">
    <source>
        <dbReference type="ARBA" id="ARBA00022692"/>
    </source>
</evidence>
<comment type="caution">
    <text evidence="15">The sequence shown here is derived from an EMBL/GenBank/DDBJ whole genome shotgun (WGS) entry which is preliminary data.</text>
</comment>
<dbReference type="Proteomes" id="UP000245469">
    <property type="component" value="Unassembled WGS sequence"/>
</dbReference>
<dbReference type="InterPro" id="IPR025202">
    <property type="entry name" value="PLD-like_dom"/>
</dbReference>
<keyword evidence="10" id="KW-0594">Phospholipid biosynthesis</keyword>
<organism evidence="15 16">
    <name type="scientific">Quadrisphaera granulorum</name>
    <dbReference type="NCBI Taxonomy" id="317664"/>
    <lineage>
        <taxon>Bacteria</taxon>
        <taxon>Bacillati</taxon>
        <taxon>Actinomycetota</taxon>
        <taxon>Actinomycetes</taxon>
        <taxon>Kineosporiales</taxon>
        <taxon>Kineosporiaceae</taxon>
        <taxon>Quadrisphaera</taxon>
    </lineage>
</organism>
<keyword evidence="9 13" id="KW-0472">Membrane</keyword>
<reference evidence="15 16" key="1">
    <citation type="submission" date="2018-03" db="EMBL/GenBank/DDBJ databases">
        <title>Genomic Encyclopedia of Archaeal and Bacterial Type Strains, Phase II (KMG-II): from individual species to whole genera.</title>
        <authorList>
            <person name="Goeker M."/>
        </authorList>
    </citation>
    <scope>NUCLEOTIDE SEQUENCE [LARGE SCALE GENOMIC DNA]</scope>
    <source>
        <strain evidence="15 16">DSM 44889</strain>
    </source>
</reference>
<dbReference type="SUPFAM" id="SSF56024">
    <property type="entry name" value="Phospholipase D/nuclease"/>
    <property type="match status" value="2"/>
</dbReference>
<dbReference type="NCBIfam" id="TIGR04265">
    <property type="entry name" value="bac_cardiolipin"/>
    <property type="match status" value="1"/>
</dbReference>
<keyword evidence="16" id="KW-1185">Reference proteome</keyword>
<dbReference type="RefSeq" id="WP_211319414.1">
    <property type="nucleotide sequence ID" value="NZ_QGDQ01000010.1"/>
</dbReference>
<keyword evidence="4" id="KW-0808">Transferase</keyword>
<evidence type="ECO:0000313" key="15">
    <source>
        <dbReference type="EMBL" id="PWJ53848.1"/>
    </source>
</evidence>
<dbReference type="InterPro" id="IPR022924">
    <property type="entry name" value="Cardiolipin_synthase"/>
</dbReference>
<name>A0A316A9H3_9ACTN</name>
<feature type="domain" description="PLD phosphodiesterase" evidence="14">
    <location>
        <begin position="229"/>
        <end position="256"/>
    </location>
</feature>
<dbReference type="PANTHER" id="PTHR21248">
    <property type="entry name" value="CARDIOLIPIN SYNTHASE"/>
    <property type="match status" value="1"/>
</dbReference>
<dbReference type="EMBL" id="QGDQ01000010">
    <property type="protein sequence ID" value="PWJ53848.1"/>
    <property type="molecule type" value="Genomic_DNA"/>
</dbReference>
<keyword evidence="8" id="KW-0443">Lipid metabolism</keyword>
<evidence type="ECO:0000256" key="10">
    <source>
        <dbReference type="ARBA" id="ARBA00023209"/>
    </source>
</evidence>
<evidence type="ECO:0000256" key="13">
    <source>
        <dbReference type="SAM" id="Phobius"/>
    </source>
</evidence>
<evidence type="ECO:0000256" key="1">
    <source>
        <dbReference type="ARBA" id="ARBA00004651"/>
    </source>
</evidence>
<keyword evidence="5 13" id="KW-0812">Transmembrane</keyword>
<keyword evidence="6" id="KW-0677">Repeat</keyword>
<dbReference type="PROSITE" id="PS50035">
    <property type="entry name" value="PLD"/>
    <property type="match status" value="2"/>
</dbReference>
<evidence type="ECO:0000256" key="8">
    <source>
        <dbReference type="ARBA" id="ARBA00023098"/>
    </source>
</evidence>